<evidence type="ECO:0000259" key="4">
    <source>
        <dbReference type="Pfam" id="PF01593"/>
    </source>
</evidence>
<dbReference type="PRINTS" id="PR00420">
    <property type="entry name" value="RNGMNOXGNASE"/>
</dbReference>
<dbReference type="InterPro" id="IPR002937">
    <property type="entry name" value="Amino_oxidase"/>
</dbReference>
<dbReference type="PANTHER" id="PTHR10668:SF103">
    <property type="entry name" value="PYRIDINE NUCLEOTIDE-DISULFIDE OXIDOREDUCTASE DOMAIN-CONTAINING PROTEIN 2"/>
    <property type="match status" value="1"/>
</dbReference>
<evidence type="ECO:0000256" key="3">
    <source>
        <dbReference type="ARBA" id="ARBA00040298"/>
    </source>
</evidence>
<evidence type="ECO:0000256" key="2">
    <source>
        <dbReference type="ARBA" id="ARBA00038825"/>
    </source>
</evidence>
<accession>A0A1K0FCJ0</accession>
<dbReference type="Proteomes" id="UP000182486">
    <property type="component" value="Unassembled WGS sequence"/>
</dbReference>
<dbReference type="EMBL" id="MEIA01000476">
    <property type="protein sequence ID" value="OJF10464.1"/>
    <property type="molecule type" value="Genomic_DNA"/>
</dbReference>
<dbReference type="AlphaFoldDB" id="A0A1K0FCJ0"/>
<comment type="function">
    <text evidence="1">Probable oxidoreductase that may play a role as regulator of mitochondrial function.</text>
</comment>
<evidence type="ECO:0000313" key="6">
    <source>
        <dbReference type="Proteomes" id="UP000182486"/>
    </source>
</evidence>
<dbReference type="SUPFAM" id="SSF51905">
    <property type="entry name" value="FAD/NAD(P)-binding domain"/>
    <property type="match status" value="1"/>
</dbReference>
<dbReference type="Gene3D" id="3.50.50.60">
    <property type="entry name" value="FAD/NAD(P)-binding domain"/>
    <property type="match status" value="2"/>
</dbReference>
<keyword evidence="6" id="KW-1185">Reference proteome</keyword>
<dbReference type="GO" id="GO:0016491">
    <property type="term" value="F:oxidoreductase activity"/>
    <property type="evidence" value="ECO:0007669"/>
    <property type="project" value="InterPro"/>
</dbReference>
<protein>
    <recommendedName>
        <fullName evidence="3">Pyridine nucleotide-disulfide oxidoreductase domain-containing protein 2</fullName>
    </recommendedName>
</protein>
<feature type="domain" description="Amine oxidase" evidence="4">
    <location>
        <begin position="19"/>
        <end position="332"/>
    </location>
</feature>
<evidence type="ECO:0000313" key="5">
    <source>
        <dbReference type="EMBL" id="OJF10464.1"/>
    </source>
</evidence>
<proteinExistence type="predicted"/>
<dbReference type="PANTHER" id="PTHR10668">
    <property type="entry name" value="PHYTOENE DEHYDROGENASE"/>
    <property type="match status" value="1"/>
</dbReference>
<comment type="caution">
    <text evidence="5">The sequence shown here is derived from an EMBL/GenBank/DDBJ whole genome shotgun (WGS) entry which is preliminary data.</text>
</comment>
<dbReference type="RefSeq" id="WP_071809038.1">
    <property type="nucleotide sequence ID" value="NZ_MEIA01000476.1"/>
</dbReference>
<comment type="subunit">
    <text evidence="2">Interacts with COX5B; this interaction may contribute to localize PYROXD2 to the inner face of the inner mitochondrial membrane.</text>
</comment>
<dbReference type="Pfam" id="PF01593">
    <property type="entry name" value="Amino_oxidase"/>
    <property type="match status" value="1"/>
</dbReference>
<sequence>MSALPERADVVIIGSGHNGLVSAVLLARAGLSVVVLEAADVLGGATRTEHPFAKVPGLGQSTGSYLLGLMPPELIATLGVDIPVLRRDPHYFLPTPGGPGSPYLLFGTDREATRAQMARFFSPRDIAADEAMQVEIAALRADLAPAWLEEPRPVEEIADRHIRPQLQSTFIDLVRGSVADYLERFGFKSELLTSMYAVTDGLSGLNAGPDDPGTGHNFLVHNMCRLPGADGTWMIAAGGMGTVSRTFAAAARSAGAQIFTGTPVSAVTVSQGAATGVALADGRTVEARVVLGACDPYRLMSLVPEGALPTTLTERMAAVRRTGTTMKVNLALSGLPRFSCLPEDTPSPFGSTIHLLPGSAGLSPTAAEDRGKTVMGGLADYNSPMAALRAMWADVQAGRLPAEPTIEWYLHTTVDPSLRDGAGHHSSALFVQSVPFELADTTWDEALPGYVTKLLAICDRYAPGTSSLVADMMPLTPPGIEQHFGITGGHIHHVDNTVAFDERMPYFTGLDGLYAGSAGAHPAGSVIGAAGHNAAQRILRDLGR</sequence>
<gene>
    <name evidence="5" type="ORF">BG844_31875</name>
</gene>
<organism evidence="5 6">
    <name type="scientific">Couchioplanes caeruleus subsp. caeruleus</name>
    <dbReference type="NCBI Taxonomy" id="56427"/>
    <lineage>
        <taxon>Bacteria</taxon>
        <taxon>Bacillati</taxon>
        <taxon>Actinomycetota</taxon>
        <taxon>Actinomycetes</taxon>
        <taxon>Micromonosporales</taxon>
        <taxon>Micromonosporaceae</taxon>
        <taxon>Couchioplanes</taxon>
    </lineage>
</organism>
<reference evidence="5 6" key="1">
    <citation type="submission" date="2016-09" db="EMBL/GenBank/DDBJ databases">
        <title>Couchioplanes caeruleus draft genome sequence.</title>
        <authorList>
            <person name="Sheehan J."/>
            <person name="Caffrey P."/>
        </authorList>
    </citation>
    <scope>NUCLEOTIDE SEQUENCE [LARGE SCALE GENOMIC DNA]</scope>
    <source>
        <strain evidence="5 6">DSM 43634</strain>
    </source>
</reference>
<name>A0A1K0FCJ0_9ACTN</name>
<dbReference type="InterPro" id="IPR036188">
    <property type="entry name" value="FAD/NAD-bd_sf"/>
</dbReference>
<evidence type="ECO:0000256" key="1">
    <source>
        <dbReference type="ARBA" id="ARBA00037217"/>
    </source>
</evidence>